<keyword evidence="1" id="KW-0326">Glycosidase</keyword>
<gene>
    <name evidence="3" type="ORF">EXM56_05605</name>
</gene>
<reference evidence="3" key="1">
    <citation type="submission" date="2019-02" db="EMBL/GenBank/DDBJ databases">
        <title>Genome sequencing of Clostridium botulinum clinical isolates.</title>
        <authorList>
            <person name="Brunt J."/>
            <person name="Van Vliet A.H.M."/>
            <person name="Stringer S.C."/>
            <person name="Grant K.A."/>
            <person name="Carter A.C."/>
            <person name="Peck M.W."/>
        </authorList>
    </citation>
    <scope>NUCLEOTIDE SEQUENCE</scope>
    <source>
        <strain evidence="3">H114400598</strain>
    </source>
</reference>
<dbReference type="RefSeq" id="WP_085321806.1">
    <property type="nucleotide sequence ID" value="NZ_CP014151.1"/>
</dbReference>
<evidence type="ECO:0000259" key="2">
    <source>
        <dbReference type="Pfam" id="PF00754"/>
    </source>
</evidence>
<evidence type="ECO:0000313" key="3">
    <source>
        <dbReference type="EMBL" id="NEZ74826.1"/>
    </source>
</evidence>
<feature type="domain" description="F5/8 type C" evidence="2">
    <location>
        <begin position="22"/>
        <end position="150"/>
    </location>
</feature>
<proteinExistence type="predicted"/>
<dbReference type="InterPro" id="IPR008979">
    <property type="entry name" value="Galactose-bd-like_sf"/>
</dbReference>
<dbReference type="Pfam" id="PF00754">
    <property type="entry name" value="F5_F8_type_C"/>
    <property type="match status" value="1"/>
</dbReference>
<dbReference type="SUPFAM" id="SSF49785">
    <property type="entry name" value="Galactose-binding domain-like"/>
    <property type="match status" value="1"/>
</dbReference>
<dbReference type="AlphaFoldDB" id="A0A6G4CMG9"/>
<keyword evidence="1" id="KW-0378">Hydrolase</keyword>
<accession>A0A6G4CMG9</accession>
<evidence type="ECO:0000256" key="1">
    <source>
        <dbReference type="ARBA" id="ARBA00023295"/>
    </source>
</evidence>
<name>A0A6G4CMG9_CLOBO</name>
<dbReference type="EMBL" id="SGKT01000009">
    <property type="protein sequence ID" value="NEZ74826.1"/>
    <property type="molecule type" value="Genomic_DNA"/>
</dbReference>
<protein>
    <submittedName>
        <fullName evidence="3">Discoidin domain-containing protein</fullName>
    </submittedName>
</protein>
<sequence length="259" mass="30449">MAKYTENLIPKMTSDSVNGITVSASSNYGNSFKAWNAFDRDSNKYWVAGYNISTGWLKVNFGINNERAISKYTIKHFNNDIYINSAPRNWTFEGSNDNINWSILDIRNNEINWNLNEQRAYTFKNFNKYQYYRLNISRNNGDQYVSIDEIEMMESININKYLIKEKNEYYTIDNIGIILSPSQTLDEDNFNKNGFNDIDIVTKDLLLSKFENLEEVKLLVYTDDSEKNKCEMIYNCEPFRPIDKLKKNSDICNILFKEV</sequence>
<comment type="caution">
    <text evidence="3">The sequence shown here is derived from an EMBL/GenBank/DDBJ whole genome shotgun (WGS) entry which is preliminary data.</text>
</comment>
<organism evidence="3">
    <name type="scientific">Clostridium botulinum</name>
    <dbReference type="NCBI Taxonomy" id="1491"/>
    <lineage>
        <taxon>Bacteria</taxon>
        <taxon>Bacillati</taxon>
        <taxon>Bacillota</taxon>
        <taxon>Clostridia</taxon>
        <taxon>Eubacteriales</taxon>
        <taxon>Clostridiaceae</taxon>
        <taxon>Clostridium</taxon>
    </lineage>
</organism>
<dbReference type="GO" id="GO:0016798">
    <property type="term" value="F:hydrolase activity, acting on glycosyl bonds"/>
    <property type="evidence" value="ECO:0007669"/>
    <property type="project" value="UniProtKB-KW"/>
</dbReference>
<dbReference type="Gene3D" id="2.60.120.260">
    <property type="entry name" value="Galactose-binding domain-like"/>
    <property type="match status" value="1"/>
</dbReference>
<dbReference type="InterPro" id="IPR000421">
    <property type="entry name" value="FA58C"/>
</dbReference>